<evidence type="ECO:0000313" key="5">
    <source>
        <dbReference type="EMBL" id="MCZ8535810.1"/>
    </source>
</evidence>
<dbReference type="AlphaFoldDB" id="A0A9X3LE60"/>
<sequence>MQQQQPDRLRMWTEQGNVTISQLFFQHYKKCDIQDDEALLILHMLAFIDKGNHFPTPDDLVKRSHFTSEQVSRHMQRLFQKGYLSIQQRYDDKGVLIEAFSFHTLWNRLIDTVLEETTSQKEMTQKEQEGEIFRLFEQEFGRFLSPMESETIAMWMDKDQQSPELIRAALKEAVLAQKMSLRYIDRILFEWKKKNVKTMQDVEKQASQFRTVPERTSAPTQSQKTNKVPFYNWLEERE</sequence>
<feature type="region of interest" description="Disordered" evidence="2">
    <location>
        <begin position="207"/>
        <end position="226"/>
    </location>
</feature>
<evidence type="ECO:0000259" key="4">
    <source>
        <dbReference type="Pfam" id="PF21984"/>
    </source>
</evidence>
<dbReference type="InterPro" id="IPR036390">
    <property type="entry name" value="WH_DNA-bd_sf"/>
</dbReference>
<dbReference type="Gene3D" id="1.10.10.10">
    <property type="entry name" value="Winged helix-like DNA-binding domain superfamily/Winged helix DNA-binding domain"/>
    <property type="match status" value="1"/>
</dbReference>
<dbReference type="InterPro" id="IPR036388">
    <property type="entry name" value="WH-like_DNA-bd_sf"/>
</dbReference>
<gene>
    <name evidence="5" type="ORF">M9R32_01235</name>
</gene>
<dbReference type="InterPro" id="IPR053843">
    <property type="entry name" value="DnaD_N"/>
</dbReference>
<dbReference type="SUPFAM" id="SSF46785">
    <property type="entry name" value="Winged helix' DNA-binding domain"/>
    <property type="match status" value="1"/>
</dbReference>
<proteinExistence type="inferred from homology"/>
<dbReference type="Gene3D" id="1.10.10.630">
    <property type="entry name" value="DnaD domain-like"/>
    <property type="match status" value="1"/>
</dbReference>
<evidence type="ECO:0000256" key="1">
    <source>
        <dbReference type="ARBA" id="ARBA00093462"/>
    </source>
</evidence>
<comment type="similarity">
    <text evidence="1">Belongs to the DnaB/DnaD family.</text>
</comment>
<keyword evidence="6" id="KW-1185">Reference proteome</keyword>
<reference evidence="5" key="1">
    <citation type="submission" date="2022-05" db="EMBL/GenBank/DDBJ databases">
        <authorList>
            <person name="Colautti A."/>
            <person name="Iacumin L."/>
        </authorList>
    </citation>
    <scope>NUCLEOTIDE SEQUENCE</scope>
    <source>
        <strain evidence="5">SK 55</strain>
    </source>
</reference>
<dbReference type="PANTHER" id="PTHR37293:SF6">
    <property type="entry name" value="DNA REPLICATION PROTEIN DNAD"/>
    <property type="match status" value="1"/>
</dbReference>
<dbReference type="EMBL" id="JAMKBJ010000001">
    <property type="protein sequence ID" value="MCZ8535810.1"/>
    <property type="molecule type" value="Genomic_DNA"/>
</dbReference>
<dbReference type="InterPro" id="IPR034829">
    <property type="entry name" value="DnaD-like_sf"/>
</dbReference>
<comment type="caution">
    <text evidence="5">The sequence shown here is derived from an EMBL/GenBank/DDBJ whole genome shotgun (WGS) entry which is preliminary data.</text>
</comment>
<feature type="compositionally biased region" description="Polar residues" evidence="2">
    <location>
        <begin position="217"/>
        <end position="226"/>
    </location>
</feature>
<dbReference type="Pfam" id="PF21984">
    <property type="entry name" value="DnaD_N"/>
    <property type="match status" value="1"/>
</dbReference>
<dbReference type="RefSeq" id="WP_269924919.1">
    <property type="nucleotide sequence ID" value="NZ_JAMKBJ010000001.1"/>
</dbReference>
<dbReference type="InterPro" id="IPR053162">
    <property type="entry name" value="DnaD"/>
</dbReference>
<feature type="domain" description="DnaB/C C-terminal" evidence="3">
    <location>
        <begin position="133"/>
        <end position="205"/>
    </location>
</feature>
<protein>
    <submittedName>
        <fullName evidence="5">DnaD domain-containing protein</fullName>
    </submittedName>
</protein>
<evidence type="ECO:0000313" key="6">
    <source>
        <dbReference type="Proteomes" id="UP001152173"/>
    </source>
</evidence>
<dbReference type="PANTHER" id="PTHR37293">
    <property type="entry name" value="PHAGE REPLICATION PROTEIN-RELATED"/>
    <property type="match status" value="1"/>
</dbReference>
<organism evidence="5 6">
    <name type="scientific">Paenisporosarcina quisquiliarum</name>
    <dbReference type="NCBI Taxonomy" id="365346"/>
    <lineage>
        <taxon>Bacteria</taxon>
        <taxon>Bacillati</taxon>
        <taxon>Bacillota</taxon>
        <taxon>Bacilli</taxon>
        <taxon>Bacillales</taxon>
        <taxon>Caryophanaceae</taxon>
        <taxon>Paenisporosarcina</taxon>
    </lineage>
</organism>
<evidence type="ECO:0000259" key="3">
    <source>
        <dbReference type="Pfam" id="PF07261"/>
    </source>
</evidence>
<dbReference type="SUPFAM" id="SSF158499">
    <property type="entry name" value="DnaD domain-like"/>
    <property type="match status" value="1"/>
</dbReference>
<evidence type="ECO:0000256" key="2">
    <source>
        <dbReference type="SAM" id="MobiDB-lite"/>
    </source>
</evidence>
<dbReference type="InterPro" id="IPR006343">
    <property type="entry name" value="DnaB/C_C"/>
</dbReference>
<accession>A0A9X3LE60</accession>
<name>A0A9X3LE60_9BACL</name>
<feature type="domain" description="DnaD N-terminal" evidence="4">
    <location>
        <begin position="20"/>
        <end position="118"/>
    </location>
</feature>
<dbReference type="NCBIfam" id="TIGR01446">
    <property type="entry name" value="DnaD_dom"/>
    <property type="match status" value="1"/>
</dbReference>
<dbReference type="Pfam" id="PF07261">
    <property type="entry name" value="DnaB_2"/>
    <property type="match status" value="1"/>
</dbReference>
<dbReference type="Proteomes" id="UP001152173">
    <property type="component" value="Unassembled WGS sequence"/>
</dbReference>